<organism evidence="6 7">
    <name type="scientific">Urechidicola croceus</name>
    <dbReference type="NCBI Taxonomy" id="1850246"/>
    <lineage>
        <taxon>Bacteria</taxon>
        <taxon>Pseudomonadati</taxon>
        <taxon>Bacteroidota</taxon>
        <taxon>Flavobacteriia</taxon>
        <taxon>Flavobacteriales</taxon>
        <taxon>Flavobacteriaceae</taxon>
        <taxon>Urechidicola</taxon>
    </lineage>
</organism>
<feature type="transmembrane region" description="Helical" evidence="5">
    <location>
        <begin position="5"/>
        <end position="22"/>
    </location>
</feature>
<dbReference type="KEGG" id="lul:LPB138_03095"/>
<gene>
    <name evidence="6" type="ORF">LPB138_03095</name>
</gene>
<dbReference type="Pfam" id="PF07681">
    <property type="entry name" value="DoxX"/>
    <property type="match status" value="1"/>
</dbReference>
<evidence type="ECO:0000256" key="2">
    <source>
        <dbReference type="ARBA" id="ARBA00022692"/>
    </source>
</evidence>
<protein>
    <submittedName>
        <fullName evidence="6">DoxX family protein</fullName>
    </submittedName>
</protein>
<feature type="transmembrane region" description="Helical" evidence="5">
    <location>
        <begin position="74"/>
        <end position="92"/>
    </location>
</feature>
<name>A0A1D8P569_9FLAO</name>
<dbReference type="Proteomes" id="UP000176050">
    <property type="component" value="Chromosome"/>
</dbReference>
<keyword evidence="4 5" id="KW-0472">Membrane</keyword>
<dbReference type="EMBL" id="CP017478">
    <property type="protein sequence ID" value="AOW19727.1"/>
    <property type="molecule type" value="Genomic_DNA"/>
</dbReference>
<feature type="transmembrane region" description="Helical" evidence="5">
    <location>
        <begin position="42"/>
        <end position="67"/>
    </location>
</feature>
<dbReference type="OrthoDB" id="8161897at2"/>
<evidence type="ECO:0000256" key="1">
    <source>
        <dbReference type="ARBA" id="ARBA00004141"/>
    </source>
</evidence>
<evidence type="ECO:0000256" key="4">
    <source>
        <dbReference type="ARBA" id="ARBA00023136"/>
    </source>
</evidence>
<evidence type="ECO:0000256" key="3">
    <source>
        <dbReference type="ARBA" id="ARBA00022989"/>
    </source>
</evidence>
<sequence length="124" mass="14057">MNSKVLLVLRIFFGLFLVFFGANKFGHWMQPPGEMTADMQNYFGALTSTKTITLVAIVEIVAGLSLLFNKYVPLLMIILMSVSINAVLYHVTLDPDNTLMAGLMLILNIIMLYAYKHHYRELLN</sequence>
<comment type="subcellular location">
    <subcellularLocation>
        <location evidence="1">Membrane</location>
        <topology evidence="1">Multi-pass membrane protein</topology>
    </subcellularLocation>
</comment>
<dbReference type="InterPro" id="IPR032808">
    <property type="entry name" value="DoxX"/>
</dbReference>
<feature type="transmembrane region" description="Helical" evidence="5">
    <location>
        <begin position="98"/>
        <end position="115"/>
    </location>
</feature>
<reference evidence="6 7" key="1">
    <citation type="submission" date="2016-10" db="EMBL/GenBank/DDBJ databases">
        <title>Lutibacter sp. LPB0138, isolated from marine gastropod.</title>
        <authorList>
            <person name="Kim E."/>
            <person name="Yi H."/>
        </authorList>
    </citation>
    <scope>NUCLEOTIDE SEQUENCE [LARGE SCALE GENOMIC DNA]</scope>
    <source>
        <strain evidence="6 7">LPB0138</strain>
    </source>
</reference>
<keyword evidence="3 5" id="KW-1133">Transmembrane helix</keyword>
<dbReference type="STRING" id="1850246.LPB138_03095"/>
<dbReference type="GO" id="GO:0016020">
    <property type="term" value="C:membrane"/>
    <property type="evidence" value="ECO:0007669"/>
    <property type="project" value="UniProtKB-SubCell"/>
</dbReference>
<keyword evidence="2 5" id="KW-0812">Transmembrane</keyword>
<accession>A0A1D8P569</accession>
<evidence type="ECO:0000313" key="7">
    <source>
        <dbReference type="Proteomes" id="UP000176050"/>
    </source>
</evidence>
<proteinExistence type="predicted"/>
<keyword evidence="7" id="KW-1185">Reference proteome</keyword>
<dbReference type="RefSeq" id="WP_070235843.1">
    <property type="nucleotide sequence ID" value="NZ_CP017478.1"/>
</dbReference>
<dbReference type="AlphaFoldDB" id="A0A1D8P569"/>
<evidence type="ECO:0000256" key="5">
    <source>
        <dbReference type="SAM" id="Phobius"/>
    </source>
</evidence>
<evidence type="ECO:0000313" key="6">
    <source>
        <dbReference type="EMBL" id="AOW19727.1"/>
    </source>
</evidence>